<evidence type="ECO:0000256" key="2">
    <source>
        <dbReference type="ARBA" id="ARBA00022722"/>
    </source>
</evidence>
<evidence type="ECO:0000313" key="11">
    <source>
        <dbReference type="EMBL" id="CAF0744378.1"/>
    </source>
</evidence>
<protein>
    <recommendedName>
        <fullName evidence="14">Aspergillus nuclease S(1)</fullName>
    </recommendedName>
</protein>
<name>A0A813NNN9_ADIRI</name>
<dbReference type="Proteomes" id="UP000663852">
    <property type="component" value="Unassembled WGS sequence"/>
</dbReference>
<feature type="transmembrane region" description="Helical" evidence="8">
    <location>
        <begin position="296"/>
        <end position="318"/>
    </location>
</feature>
<evidence type="ECO:0000313" key="10">
    <source>
        <dbReference type="EMBL" id="CAF0742576.1"/>
    </source>
</evidence>
<evidence type="ECO:0000256" key="9">
    <source>
        <dbReference type="SAM" id="SignalP"/>
    </source>
</evidence>
<keyword evidence="6" id="KW-1015">Disulfide bond</keyword>
<keyword evidence="8" id="KW-0812">Transmembrane</keyword>
<keyword evidence="8" id="KW-1133">Transmembrane helix</keyword>
<dbReference type="Gene3D" id="1.10.575.10">
    <property type="entry name" value="P1 Nuclease"/>
    <property type="match status" value="1"/>
</dbReference>
<dbReference type="GO" id="GO:0046872">
    <property type="term" value="F:metal ion binding"/>
    <property type="evidence" value="ECO:0007669"/>
    <property type="project" value="UniProtKB-KW"/>
</dbReference>
<sequence>MLLLRIFLLVVSSDILHVIAWGSIGHNLVARLAQSQLNSTTNNWIQHYIASDLRGDLGRIASWPDLILYPDTNPFDYVHWQWSRDLHYINIPAWNCSYIPSRDCVNDRCIEGALKNYSRRLVDRNSDYVEQQQALIFLVHFLGDIHQPLHSGFKNDQGGNTVKGFFLNGKNLTNLHTIWDVEIIVNRIQRHFQSDVNLYYNHLLTLMLNRSSMINETYNNYEEWVKESVDYVCKQVYLNDNGTRLNVSLNFTLGEEYFNRNWPTVDQRLTQAGWRLATLLNHLAEQRSSTKLPPDMQALIIMACIAIGIFILATIGFYQYKPPEIPDRSPLLAE</sequence>
<keyword evidence="3" id="KW-0479">Metal-binding</keyword>
<evidence type="ECO:0000256" key="5">
    <source>
        <dbReference type="ARBA" id="ARBA00022801"/>
    </source>
</evidence>
<keyword evidence="7" id="KW-0325">Glycoprotein</keyword>
<keyword evidence="4" id="KW-0255">Endonuclease</keyword>
<dbReference type="PANTHER" id="PTHR33146:SF26">
    <property type="entry name" value="ENDONUCLEASE 4"/>
    <property type="match status" value="1"/>
</dbReference>
<dbReference type="PANTHER" id="PTHR33146">
    <property type="entry name" value="ENDONUCLEASE 4"/>
    <property type="match status" value="1"/>
</dbReference>
<comment type="similarity">
    <text evidence="1">Belongs to the nuclease type I family.</text>
</comment>
<keyword evidence="2" id="KW-0540">Nuclease</keyword>
<dbReference type="SUPFAM" id="SSF48537">
    <property type="entry name" value="Phospholipase C/P1 nuclease"/>
    <property type="match status" value="1"/>
</dbReference>
<comment type="caution">
    <text evidence="10">The sequence shown here is derived from an EMBL/GenBank/DDBJ whole genome shotgun (WGS) entry which is preliminary data.</text>
</comment>
<dbReference type="GO" id="GO:0016788">
    <property type="term" value="F:hydrolase activity, acting on ester bonds"/>
    <property type="evidence" value="ECO:0007669"/>
    <property type="project" value="InterPro"/>
</dbReference>
<dbReference type="OrthoDB" id="441446at2759"/>
<accession>A0A813NNN9</accession>
<dbReference type="Proteomes" id="UP000663828">
    <property type="component" value="Unassembled WGS sequence"/>
</dbReference>
<evidence type="ECO:0000313" key="13">
    <source>
        <dbReference type="Proteomes" id="UP000663852"/>
    </source>
</evidence>
<dbReference type="InterPro" id="IPR003154">
    <property type="entry name" value="S1/P1nuclease"/>
</dbReference>
<evidence type="ECO:0008006" key="14">
    <source>
        <dbReference type="Google" id="ProtNLM"/>
    </source>
</evidence>
<proteinExistence type="inferred from homology"/>
<dbReference type="GO" id="GO:0004519">
    <property type="term" value="F:endonuclease activity"/>
    <property type="evidence" value="ECO:0007669"/>
    <property type="project" value="UniProtKB-KW"/>
</dbReference>
<evidence type="ECO:0000256" key="4">
    <source>
        <dbReference type="ARBA" id="ARBA00022759"/>
    </source>
</evidence>
<dbReference type="GO" id="GO:0003676">
    <property type="term" value="F:nucleic acid binding"/>
    <property type="evidence" value="ECO:0007669"/>
    <property type="project" value="InterPro"/>
</dbReference>
<evidence type="ECO:0000256" key="6">
    <source>
        <dbReference type="ARBA" id="ARBA00023157"/>
    </source>
</evidence>
<evidence type="ECO:0000256" key="8">
    <source>
        <dbReference type="SAM" id="Phobius"/>
    </source>
</evidence>
<keyword evidence="9" id="KW-0732">Signal</keyword>
<evidence type="ECO:0000313" key="12">
    <source>
        <dbReference type="Proteomes" id="UP000663828"/>
    </source>
</evidence>
<dbReference type="GO" id="GO:0006308">
    <property type="term" value="P:DNA catabolic process"/>
    <property type="evidence" value="ECO:0007669"/>
    <property type="project" value="InterPro"/>
</dbReference>
<feature type="chain" id="PRO_5036222467" description="Aspergillus nuclease S(1)" evidence="9">
    <location>
        <begin position="21"/>
        <end position="334"/>
    </location>
</feature>
<keyword evidence="8" id="KW-0472">Membrane</keyword>
<dbReference type="Pfam" id="PF02265">
    <property type="entry name" value="S1-P1_nuclease"/>
    <property type="match status" value="1"/>
</dbReference>
<dbReference type="AlphaFoldDB" id="A0A813NNN9"/>
<evidence type="ECO:0000256" key="3">
    <source>
        <dbReference type="ARBA" id="ARBA00022723"/>
    </source>
</evidence>
<evidence type="ECO:0000256" key="1">
    <source>
        <dbReference type="ARBA" id="ARBA00009547"/>
    </source>
</evidence>
<dbReference type="EMBL" id="CAJNOR010000002">
    <property type="protein sequence ID" value="CAF0744378.1"/>
    <property type="molecule type" value="Genomic_DNA"/>
</dbReference>
<keyword evidence="5" id="KW-0378">Hydrolase</keyword>
<dbReference type="EMBL" id="CAJNOJ010000004">
    <property type="protein sequence ID" value="CAF0742576.1"/>
    <property type="molecule type" value="Genomic_DNA"/>
</dbReference>
<reference evidence="10" key="1">
    <citation type="submission" date="2021-02" db="EMBL/GenBank/DDBJ databases">
        <authorList>
            <person name="Nowell W R."/>
        </authorList>
    </citation>
    <scope>NUCLEOTIDE SEQUENCE</scope>
</reference>
<dbReference type="CDD" id="cd11010">
    <property type="entry name" value="S1-P1_nuclease"/>
    <property type="match status" value="1"/>
</dbReference>
<organism evidence="10 13">
    <name type="scientific">Adineta ricciae</name>
    <name type="common">Rotifer</name>
    <dbReference type="NCBI Taxonomy" id="249248"/>
    <lineage>
        <taxon>Eukaryota</taxon>
        <taxon>Metazoa</taxon>
        <taxon>Spiralia</taxon>
        <taxon>Gnathifera</taxon>
        <taxon>Rotifera</taxon>
        <taxon>Eurotatoria</taxon>
        <taxon>Bdelloidea</taxon>
        <taxon>Adinetida</taxon>
        <taxon>Adinetidae</taxon>
        <taxon>Adineta</taxon>
    </lineage>
</organism>
<feature type="signal peptide" evidence="9">
    <location>
        <begin position="1"/>
        <end position="20"/>
    </location>
</feature>
<keyword evidence="12" id="KW-1185">Reference proteome</keyword>
<dbReference type="InterPro" id="IPR008947">
    <property type="entry name" value="PLipase_C/P1_nuclease_dom_sf"/>
</dbReference>
<gene>
    <name evidence="10" type="ORF">EDS130_LOCUS1826</name>
    <name evidence="11" type="ORF">XAT740_LOCUS79</name>
</gene>
<evidence type="ECO:0000256" key="7">
    <source>
        <dbReference type="ARBA" id="ARBA00023180"/>
    </source>
</evidence>